<dbReference type="KEGG" id="chyd:H4K34_09705"/>
<gene>
    <name evidence="1" type="ORF">H4K34_09705</name>
</gene>
<dbReference type="AlphaFoldDB" id="A0A7H0VAB1"/>
<dbReference type="EMBL" id="CP060139">
    <property type="protein sequence ID" value="QNR22659.1"/>
    <property type="molecule type" value="Genomic_DNA"/>
</dbReference>
<dbReference type="Proteomes" id="UP000516305">
    <property type="component" value="Chromosome"/>
</dbReference>
<protein>
    <submittedName>
        <fullName evidence="1">Uncharacterized protein</fullName>
    </submittedName>
</protein>
<evidence type="ECO:0000313" key="1">
    <source>
        <dbReference type="EMBL" id="QNR22659.1"/>
    </source>
</evidence>
<accession>A0A7H0VAB1</accession>
<sequence>MTLKYLRYLLIWVSFPACLLAQEQDLFNFSNSLEYAQFLDQKGNHRLAILEWERINLMQPGVDSLQLSLIRSYRLSKNWEQGERRFYDLFPGEARFQCSEEISREMALLLFMQSDFNGLGRYLESHQVLSNDYVQPIQVSLALRNDDIESAQKLYQDFNLQDARLSALMDKHHDLGYKSKGLALAMSTVVPGLGKAYVGNWKDGLVSLLFIGGSAFASYRGFKQHGVSSAYGWIFGTVSTGFYLGNLFGTAKAVNKYNTEVFNHYRADVENYIYHRL</sequence>
<dbReference type="RefSeq" id="WP_210757225.1">
    <property type="nucleotide sequence ID" value="NZ_CP060139.1"/>
</dbReference>
<evidence type="ECO:0000313" key="2">
    <source>
        <dbReference type="Proteomes" id="UP000516305"/>
    </source>
</evidence>
<keyword evidence="2" id="KW-1185">Reference proteome</keyword>
<proteinExistence type="predicted"/>
<name>A0A7H0VAB1_9FLAO</name>
<organism evidence="1 2">
    <name type="scientific">Croceimicrobium hydrocarbonivorans</name>
    <dbReference type="NCBI Taxonomy" id="2761580"/>
    <lineage>
        <taxon>Bacteria</taxon>
        <taxon>Pseudomonadati</taxon>
        <taxon>Bacteroidota</taxon>
        <taxon>Flavobacteriia</taxon>
        <taxon>Flavobacteriales</taxon>
        <taxon>Owenweeksiaceae</taxon>
        <taxon>Croceimicrobium</taxon>
    </lineage>
</organism>
<reference evidence="1 2" key="1">
    <citation type="submission" date="2020-08" db="EMBL/GenBank/DDBJ databases">
        <title>Croceimicrobium hydrocarbonivorans gen. nov., sp. nov., a novel marine bacterium isolated from a bacterial consortium that degrades polyethylene terephthalate.</title>
        <authorList>
            <person name="Liu R."/>
        </authorList>
    </citation>
    <scope>NUCLEOTIDE SEQUENCE [LARGE SCALE GENOMIC DNA]</scope>
    <source>
        <strain evidence="1 2">A20-9</strain>
    </source>
</reference>